<dbReference type="InterPro" id="IPR041698">
    <property type="entry name" value="Methyltransf_25"/>
</dbReference>
<dbReference type="Gene3D" id="3.40.50.150">
    <property type="entry name" value="Vaccinia Virus protein VP39"/>
    <property type="match status" value="1"/>
</dbReference>
<evidence type="ECO:0000256" key="3">
    <source>
        <dbReference type="ARBA" id="ARBA00022691"/>
    </source>
</evidence>
<evidence type="ECO:0000313" key="6">
    <source>
        <dbReference type="Proteomes" id="UP001153328"/>
    </source>
</evidence>
<dbReference type="AlphaFoldDB" id="A0A9W4H2A4"/>
<evidence type="ECO:0000256" key="2">
    <source>
        <dbReference type="ARBA" id="ARBA00022679"/>
    </source>
</evidence>
<dbReference type="SUPFAM" id="SSF53335">
    <property type="entry name" value="S-adenosyl-L-methionine-dependent methyltransferases"/>
    <property type="match status" value="1"/>
</dbReference>
<dbReference type="PANTHER" id="PTHR43464:SF19">
    <property type="entry name" value="UBIQUINONE BIOSYNTHESIS O-METHYLTRANSFERASE, MITOCHONDRIAL"/>
    <property type="match status" value="1"/>
</dbReference>
<dbReference type="InterPro" id="IPR029063">
    <property type="entry name" value="SAM-dependent_MTases_sf"/>
</dbReference>
<sequence length="227" mass="24686">MGADLLTHFSEDFAPRSSQADGYVQVMGRDFQRRYDVGRDVWTGEPAMAHLVPLLNDRLAPQSLVLDVGAGRGRDAEVLLALGHRVVAVDLVELPEWREITARWGDRVAYHVGDITDVPVAPGFHAVVDNGVLHHQQPDAYGRYLGRLRDLLAPGGLLAISLFTDEEQAAAGQLQRDDSGRLSRSFTDAEADALLSGSGFTVVARCRVPRRLPGRAYQLLIAQAPGG</sequence>
<gene>
    <name evidence="5" type="ORF">SBRY_40029</name>
</gene>
<evidence type="ECO:0000256" key="1">
    <source>
        <dbReference type="ARBA" id="ARBA00022603"/>
    </source>
</evidence>
<proteinExistence type="predicted"/>
<keyword evidence="6" id="KW-1185">Reference proteome</keyword>
<reference evidence="5" key="1">
    <citation type="submission" date="2021-06" db="EMBL/GenBank/DDBJ databases">
        <authorList>
            <person name="Arsene-Ploetze F."/>
        </authorList>
    </citation>
    <scope>NUCLEOTIDE SEQUENCE</scope>
    <source>
        <strain evidence="5">SBRY1</strain>
    </source>
</reference>
<dbReference type="CDD" id="cd02440">
    <property type="entry name" value="AdoMet_MTases"/>
    <property type="match status" value="1"/>
</dbReference>
<keyword evidence="3" id="KW-0949">S-adenosyl-L-methionine</keyword>
<organism evidence="5 6">
    <name type="scientific">Actinacidiphila bryophytorum</name>
    <dbReference type="NCBI Taxonomy" id="1436133"/>
    <lineage>
        <taxon>Bacteria</taxon>
        <taxon>Bacillati</taxon>
        <taxon>Actinomycetota</taxon>
        <taxon>Actinomycetes</taxon>
        <taxon>Kitasatosporales</taxon>
        <taxon>Streptomycetaceae</taxon>
        <taxon>Actinacidiphila</taxon>
    </lineage>
</organism>
<dbReference type="Proteomes" id="UP001153328">
    <property type="component" value="Unassembled WGS sequence"/>
</dbReference>
<keyword evidence="1 5" id="KW-0489">Methyltransferase</keyword>
<protein>
    <submittedName>
        <fullName evidence="5">Class I SAM-dependent methyltransferase</fullName>
    </submittedName>
</protein>
<dbReference type="Pfam" id="PF13649">
    <property type="entry name" value="Methyltransf_25"/>
    <property type="match status" value="1"/>
</dbReference>
<accession>A0A9W4H2A4</accession>
<dbReference type="EMBL" id="CAJVAX010000018">
    <property type="protein sequence ID" value="CAG7644943.1"/>
    <property type="molecule type" value="Genomic_DNA"/>
</dbReference>
<dbReference type="GO" id="GO:0032259">
    <property type="term" value="P:methylation"/>
    <property type="evidence" value="ECO:0007669"/>
    <property type="project" value="UniProtKB-KW"/>
</dbReference>
<comment type="caution">
    <text evidence="5">The sequence shown here is derived from an EMBL/GenBank/DDBJ whole genome shotgun (WGS) entry which is preliminary data.</text>
</comment>
<feature type="domain" description="Methyltransferase" evidence="4">
    <location>
        <begin position="65"/>
        <end position="156"/>
    </location>
</feature>
<name>A0A9W4H2A4_9ACTN</name>
<evidence type="ECO:0000259" key="4">
    <source>
        <dbReference type="Pfam" id="PF13649"/>
    </source>
</evidence>
<dbReference type="GO" id="GO:0008168">
    <property type="term" value="F:methyltransferase activity"/>
    <property type="evidence" value="ECO:0007669"/>
    <property type="project" value="UniProtKB-KW"/>
</dbReference>
<dbReference type="PANTHER" id="PTHR43464">
    <property type="entry name" value="METHYLTRANSFERASE"/>
    <property type="match status" value="1"/>
</dbReference>
<keyword evidence="2" id="KW-0808">Transferase</keyword>
<evidence type="ECO:0000313" key="5">
    <source>
        <dbReference type="EMBL" id="CAG7644943.1"/>
    </source>
</evidence>